<dbReference type="InterPro" id="IPR050951">
    <property type="entry name" value="Retrovirus_Pol_polyprotein"/>
</dbReference>
<dbReference type="AlphaFoldDB" id="A0AAD8U100"/>
<evidence type="ECO:0000259" key="1">
    <source>
        <dbReference type="PROSITE" id="PS50994"/>
    </source>
</evidence>
<dbReference type="Pfam" id="PF00665">
    <property type="entry name" value="rve"/>
    <property type="match status" value="1"/>
</dbReference>
<dbReference type="Gene3D" id="3.30.420.10">
    <property type="entry name" value="Ribonuclease H-like superfamily/Ribonuclease H"/>
    <property type="match status" value="1"/>
</dbReference>
<proteinExistence type="predicted"/>
<comment type="caution">
    <text evidence="2">The sequence shown here is derived from an EMBL/GenBank/DDBJ whole genome shotgun (WGS) entry which is preliminary data.</text>
</comment>
<gene>
    <name evidence="2" type="ORF">QYE76_014593</name>
</gene>
<dbReference type="InterPro" id="IPR036397">
    <property type="entry name" value="RNaseH_sf"/>
</dbReference>
<dbReference type="GO" id="GO:0003676">
    <property type="term" value="F:nucleic acid binding"/>
    <property type="evidence" value="ECO:0007669"/>
    <property type="project" value="InterPro"/>
</dbReference>
<name>A0AAD8U100_LOLMU</name>
<keyword evidence="3" id="KW-1185">Reference proteome</keyword>
<dbReference type="InterPro" id="IPR012337">
    <property type="entry name" value="RNaseH-like_sf"/>
</dbReference>
<accession>A0AAD8U100</accession>
<protein>
    <recommendedName>
        <fullName evidence="1">Integrase catalytic domain-containing protein</fullName>
    </recommendedName>
</protein>
<dbReference type="Proteomes" id="UP001231189">
    <property type="component" value="Unassembled WGS sequence"/>
</dbReference>
<organism evidence="2 3">
    <name type="scientific">Lolium multiflorum</name>
    <name type="common">Italian ryegrass</name>
    <name type="synonym">Lolium perenne subsp. multiflorum</name>
    <dbReference type="NCBI Taxonomy" id="4521"/>
    <lineage>
        <taxon>Eukaryota</taxon>
        <taxon>Viridiplantae</taxon>
        <taxon>Streptophyta</taxon>
        <taxon>Embryophyta</taxon>
        <taxon>Tracheophyta</taxon>
        <taxon>Spermatophyta</taxon>
        <taxon>Magnoliopsida</taxon>
        <taxon>Liliopsida</taxon>
        <taxon>Poales</taxon>
        <taxon>Poaceae</taxon>
        <taxon>BOP clade</taxon>
        <taxon>Pooideae</taxon>
        <taxon>Poodae</taxon>
        <taxon>Poeae</taxon>
        <taxon>Poeae Chloroplast Group 2 (Poeae type)</taxon>
        <taxon>Loliodinae</taxon>
        <taxon>Loliinae</taxon>
        <taxon>Lolium</taxon>
    </lineage>
</organism>
<dbReference type="EMBL" id="JAUUTY010000001">
    <property type="protein sequence ID" value="KAK1697896.1"/>
    <property type="molecule type" value="Genomic_DNA"/>
</dbReference>
<dbReference type="PANTHER" id="PTHR37984:SF5">
    <property type="entry name" value="PROTEIN NYNRIN-LIKE"/>
    <property type="match status" value="1"/>
</dbReference>
<dbReference type="PROSITE" id="PS50994">
    <property type="entry name" value="INTEGRASE"/>
    <property type="match status" value="1"/>
</dbReference>
<dbReference type="InterPro" id="IPR001584">
    <property type="entry name" value="Integrase_cat-core"/>
</dbReference>
<dbReference type="SUPFAM" id="SSF53098">
    <property type="entry name" value="Ribonuclease H-like"/>
    <property type="match status" value="1"/>
</dbReference>
<evidence type="ECO:0000313" key="3">
    <source>
        <dbReference type="Proteomes" id="UP001231189"/>
    </source>
</evidence>
<feature type="domain" description="Integrase catalytic" evidence="1">
    <location>
        <begin position="104"/>
        <end position="212"/>
    </location>
</feature>
<dbReference type="PANTHER" id="PTHR37984">
    <property type="entry name" value="PROTEIN CBG26694"/>
    <property type="match status" value="1"/>
</dbReference>
<dbReference type="GO" id="GO:0015074">
    <property type="term" value="P:DNA integration"/>
    <property type="evidence" value="ECO:0007669"/>
    <property type="project" value="InterPro"/>
</dbReference>
<evidence type="ECO:0000313" key="2">
    <source>
        <dbReference type="EMBL" id="KAK1697896.1"/>
    </source>
</evidence>
<reference evidence="2" key="1">
    <citation type="submission" date="2023-07" db="EMBL/GenBank/DDBJ databases">
        <title>A chromosome-level genome assembly of Lolium multiflorum.</title>
        <authorList>
            <person name="Chen Y."/>
            <person name="Copetti D."/>
            <person name="Kolliker R."/>
            <person name="Studer B."/>
        </authorList>
    </citation>
    <scope>NUCLEOTIDE SEQUENCE</scope>
    <source>
        <strain evidence="2">02402/16</strain>
        <tissue evidence="2">Leaf</tissue>
    </source>
</reference>
<sequence>MATEPNSGLLLLQVVIGDHHSDVMNTRKREYFVYDVRSGTPSLTHLPHSGNLGFNQTSLAIVRKCNKRSDNNHDGHGTSEEDDHDCSNCDYVVAAQCHGFGVGLKTIPHPALRRPGGMDMVGKYKTAPGGYTHLLVAVDKFTKWVEAKPIKKCDGKTATKFLRELIYRYGYPHSIITDNGTNFAKGEMADFCEEKGIHSTSPQSPTPSQTAA</sequence>